<name>A0ABN9V965_9DINO</name>
<feature type="compositionally biased region" description="Polar residues" evidence="1">
    <location>
        <begin position="81"/>
        <end position="91"/>
    </location>
</feature>
<feature type="compositionally biased region" description="Gly residues" evidence="1">
    <location>
        <begin position="96"/>
        <end position="107"/>
    </location>
</feature>
<feature type="non-terminal residue" evidence="2">
    <location>
        <position position="1"/>
    </location>
</feature>
<proteinExistence type="predicted"/>
<gene>
    <name evidence="2" type="ORF">PCOR1329_LOCUS55834</name>
</gene>
<feature type="compositionally biased region" description="Acidic residues" evidence="1">
    <location>
        <begin position="238"/>
        <end position="266"/>
    </location>
</feature>
<dbReference type="Proteomes" id="UP001189429">
    <property type="component" value="Unassembled WGS sequence"/>
</dbReference>
<feature type="region of interest" description="Disordered" evidence="1">
    <location>
        <begin position="219"/>
        <end position="266"/>
    </location>
</feature>
<evidence type="ECO:0000313" key="3">
    <source>
        <dbReference type="Proteomes" id="UP001189429"/>
    </source>
</evidence>
<dbReference type="EMBL" id="CAUYUJ010016854">
    <property type="protein sequence ID" value="CAK0869502.1"/>
    <property type="molecule type" value="Genomic_DNA"/>
</dbReference>
<evidence type="ECO:0000256" key="1">
    <source>
        <dbReference type="SAM" id="MobiDB-lite"/>
    </source>
</evidence>
<evidence type="ECO:0000313" key="2">
    <source>
        <dbReference type="EMBL" id="CAK0869502.1"/>
    </source>
</evidence>
<comment type="caution">
    <text evidence="2">The sequence shown here is derived from an EMBL/GenBank/DDBJ whole genome shotgun (WGS) entry which is preliminary data.</text>
</comment>
<reference evidence="2" key="1">
    <citation type="submission" date="2023-10" db="EMBL/GenBank/DDBJ databases">
        <authorList>
            <person name="Chen Y."/>
            <person name="Shah S."/>
            <person name="Dougan E. K."/>
            <person name="Thang M."/>
            <person name="Chan C."/>
        </authorList>
    </citation>
    <scope>NUCLEOTIDE SEQUENCE [LARGE SCALE GENOMIC DNA]</scope>
</reference>
<organism evidence="2 3">
    <name type="scientific">Prorocentrum cordatum</name>
    <dbReference type="NCBI Taxonomy" id="2364126"/>
    <lineage>
        <taxon>Eukaryota</taxon>
        <taxon>Sar</taxon>
        <taxon>Alveolata</taxon>
        <taxon>Dinophyceae</taxon>
        <taxon>Prorocentrales</taxon>
        <taxon>Prorocentraceae</taxon>
        <taxon>Prorocentrum</taxon>
    </lineage>
</organism>
<accession>A0ABN9V965</accession>
<sequence>WHDCDCQPMIALATHLIMREAPSSWPLDWPWPPGKTPRWPEWTPTCCQDGPRDPREAPLCVPRCPLPPPVNPLEVPGGSSNGDTGSPSWSTRRGGGDGTPGQKGGSIEGVTTSIPPQDIDLEDEDLIDESDLQETGEPAVQKKREVTAETAEHIFLNVKNVGEAMVHSFWRVPDGPDAGSERYFGDILPGAEKQYYTLAHQTWVVREGATPDSKLVRTILTRDSPKRQDYTVGGPDDGAADDPGESLDDIDLEDIDLEDDEPKEEL</sequence>
<keyword evidence="3" id="KW-1185">Reference proteome</keyword>
<protein>
    <submittedName>
        <fullName evidence="2">Uncharacterized protein</fullName>
    </submittedName>
</protein>
<feature type="region of interest" description="Disordered" evidence="1">
    <location>
        <begin position="71"/>
        <end position="117"/>
    </location>
</feature>